<evidence type="ECO:0000256" key="10">
    <source>
        <dbReference type="RuleBase" id="RU004004"/>
    </source>
</evidence>
<dbReference type="NCBIfam" id="TIGR02517">
    <property type="entry name" value="type_II_gspD"/>
    <property type="match status" value="1"/>
</dbReference>
<dbReference type="InterPro" id="IPR050810">
    <property type="entry name" value="Bact_Secretion_Sys_Channel"/>
</dbReference>
<evidence type="ECO:0000256" key="2">
    <source>
        <dbReference type="ARBA" id="ARBA00006980"/>
    </source>
</evidence>
<feature type="region of interest" description="Disordered" evidence="11">
    <location>
        <begin position="328"/>
        <end position="361"/>
    </location>
</feature>
<dbReference type="Pfam" id="PF03958">
    <property type="entry name" value="Secretin_N"/>
    <property type="match status" value="3"/>
</dbReference>
<evidence type="ECO:0000256" key="11">
    <source>
        <dbReference type="SAM" id="MobiDB-lite"/>
    </source>
</evidence>
<evidence type="ECO:0000259" key="13">
    <source>
        <dbReference type="Pfam" id="PF00263"/>
    </source>
</evidence>
<evidence type="ECO:0000256" key="1">
    <source>
        <dbReference type="ARBA" id="ARBA00004442"/>
    </source>
</evidence>
<feature type="domain" description="Type II/III secretion system secretin-like" evidence="13">
    <location>
        <begin position="489"/>
        <end position="649"/>
    </location>
</feature>
<keyword evidence="7" id="KW-0653">Protein transport</keyword>
<dbReference type="InterPro" id="IPR013356">
    <property type="entry name" value="T2SS_GspD"/>
</dbReference>
<dbReference type="AlphaFoldDB" id="A0A932HYG7"/>
<dbReference type="InterPro" id="IPR005644">
    <property type="entry name" value="NolW-like"/>
</dbReference>
<dbReference type="EMBL" id="JACPUR010000011">
    <property type="protein sequence ID" value="MBI3126753.1"/>
    <property type="molecule type" value="Genomic_DNA"/>
</dbReference>
<reference evidence="16" key="1">
    <citation type="submission" date="2020-07" db="EMBL/GenBank/DDBJ databases">
        <title>Huge and variable diversity of episymbiotic CPR bacteria and DPANN archaea in groundwater ecosystems.</title>
        <authorList>
            <person name="He C.Y."/>
            <person name="Keren R."/>
            <person name="Whittaker M."/>
            <person name="Farag I.F."/>
            <person name="Doudna J."/>
            <person name="Cate J.H.D."/>
            <person name="Banfield J.F."/>
        </authorList>
    </citation>
    <scope>NUCLEOTIDE SEQUENCE</scope>
    <source>
        <strain evidence="16">NC_groundwater_763_Ag_S-0.2um_68_21</strain>
    </source>
</reference>
<organism evidence="16 17">
    <name type="scientific">Tectimicrobiota bacterium</name>
    <dbReference type="NCBI Taxonomy" id="2528274"/>
    <lineage>
        <taxon>Bacteria</taxon>
        <taxon>Pseudomonadati</taxon>
        <taxon>Nitrospinota/Tectimicrobiota group</taxon>
        <taxon>Candidatus Tectimicrobiota</taxon>
    </lineage>
</organism>
<sequence length="681" mass="73793">MRAALRRALVALILAGAGPAAWAQAPAPAPPAPPAAAAEGVILDFDNADIRVVIRHISDLTGRNFLVDEKVRGRVTIITPTRIRLQDVYQVFLSILHTYGFTAVPAGNVTRILPLADISRSGVPTVRQPDIRTLSASDRIVTAIIQIQHADTNTLSTLLRSMVAREGNIIPYVPSNTIVLTDTAANVQRLTAIVRSLDIPAASAVVEVVHLRHAQAKELAATLERLGEEIIESPEAARGIRGPGPPLPPGRLRQVRVVPDERVNSLILLAPLPEMVRLQSLARKLDVPPPPERRRIHVYRLENAVAEELARVLTQQIETRSEAVQRVAAAPARGRTTAPASPAAPPRRTPSAAGGSAPTFADVTITPDKATNSLIIGASPEDFQALSEIIRNLDIQRSQVLVEGLIAEMTLDKARELGLEWRILSAPKEGETRVIGGTNLPLPGSSQGIINQFASSPFAGPAGLVLGAARGTITFGGQTFFDLRGLIRAFETESDINILSTPQILTTDNEEAEIIVGENRPFVIQAQTTAEGSTVQTFEFRDIGVKLRIIPHISPNRFVRMKIFHEITNFVTEAQVGAVTTTKRQAATAVTIEDGQTVVIGGLIRDDITDANTKVPLLGDVPILGGLFRSQAARRIKTNLLIFITPRIVVTPEEHRHLTEFKKEETGLIRRPLRPSIKERM</sequence>
<dbReference type="PANTHER" id="PTHR30332">
    <property type="entry name" value="PROBABLE GENERAL SECRETION PATHWAY PROTEIN D"/>
    <property type="match status" value="1"/>
</dbReference>
<dbReference type="InterPro" id="IPR001775">
    <property type="entry name" value="GspD/PilQ"/>
</dbReference>
<dbReference type="PROSITE" id="PS00875">
    <property type="entry name" value="T2SP_D"/>
    <property type="match status" value="1"/>
</dbReference>
<keyword evidence="9" id="KW-0998">Cell outer membrane</keyword>
<dbReference type="GO" id="GO:0015628">
    <property type="term" value="P:protein secretion by the type II secretion system"/>
    <property type="evidence" value="ECO:0007669"/>
    <property type="project" value="InterPro"/>
</dbReference>
<evidence type="ECO:0000256" key="3">
    <source>
        <dbReference type="ARBA" id="ARBA00022448"/>
    </source>
</evidence>
<evidence type="ECO:0000259" key="15">
    <source>
        <dbReference type="Pfam" id="PF21305"/>
    </source>
</evidence>
<name>A0A932HYG7_UNCTE</name>
<dbReference type="PRINTS" id="PR00811">
    <property type="entry name" value="BCTERIALGSPD"/>
</dbReference>
<feature type="signal peptide" evidence="12">
    <location>
        <begin position="1"/>
        <end position="23"/>
    </location>
</feature>
<gene>
    <name evidence="16" type="primary">gspD</name>
    <name evidence="16" type="ORF">HYZ11_04020</name>
</gene>
<evidence type="ECO:0000313" key="17">
    <source>
        <dbReference type="Proteomes" id="UP000782312"/>
    </source>
</evidence>
<evidence type="ECO:0000256" key="7">
    <source>
        <dbReference type="ARBA" id="ARBA00022927"/>
    </source>
</evidence>
<evidence type="ECO:0000256" key="8">
    <source>
        <dbReference type="ARBA" id="ARBA00023136"/>
    </source>
</evidence>
<feature type="domain" description="GspD-like N0" evidence="15">
    <location>
        <begin position="43"/>
        <end position="112"/>
    </location>
</feature>
<dbReference type="InterPro" id="IPR004846">
    <property type="entry name" value="T2SS/T3SS_dom"/>
</dbReference>
<keyword evidence="4" id="KW-1134">Transmembrane beta strand</keyword>
<comment type="subcellular location">
    <subcellularLocation>
        <location evidence="1 10">Cell outer membrane</location>
    </subcellularLocation>
</comment>
<dbReference type="PANTHER" id="PTHR30332:SF24">
    <property type="entry name" value="SECRETIN GSPD-RELATED"/>
    <property type="match status" value="1"/>
</dbReference>
<evidence type="ECO:0000256" key="6">
    <source>
        <dbReference type="ARBA" id="ARBA00022729"/>
    </source>
</evidence>
<evidence type="ECO:0000259" key="14">
    <source>
        <dbReference type="Pfam" id="PF03958"/>
    </source>
</evidence>
<feature type="domain" description="NolW-like" evidence="14">
    <location>
        <begin position="142"/>
        <end position="202"/>
    </location>
</feature>
<feature type="chain" id="PRO_5037589425" evidence="12">
    <location>
        <begin position="24"/>
        <end position="681"/>
    </location>
</feature>
<dbReference type="Gene3D" id="3.30.1370.120">
    <property type="match status" value="3"/>
</dbReference>
<dbReference type="Pfam" id="PF00263">
    <property type="entry name" value="Secretin"/>
    <property type="match status" value="1"/>
</dbReference>
<evidence type="ECO:0000313" key="16">
    <source>
        <dbReference type="EMBL" id="MBI3126753.1"/>
    </source>
</evidence>
<keyword evidence="8" id="KW-0472">Membrane</keyword>
<accession>A0A932HYG7</accession>
<proteinExistence type="inferred from homology"/>
<dbReference type="InterPro" id="IPR049371">
    <property type="entry name" value="GspD-like_N0"/>
</dbReference>
<dbReference type="Proteomes" id="UP000782312">
    <property type="component" value="Unassembled WGS sequence"/>
</dbReference>
<evidence type="ECO:0000256" key="4">
    <source>
        <dbReference type="ARBA" id="ARBA00022452"/>
    </source>
</evidence>
<feature type="compositionally biased region" description="Low complexity" evidence="11">
    <location>
        <begin position="328"/>
        <end position="341"/>
    </location>
</feature>
<dbReference type="Pfam" id="PF21305">
    <property type="entry name" value="type_II_gspD_N0"/>
    <property type="match status" value="1"/>
</dbReference>
<feature type="domain" description="NolW-like" evidence="14">
    <location>
        <begin position="206"/>
        <end position="290"/>
    </location>
</feature>
<comment type="similarity">
    <text evidence="2">Belongs to the bacterial secretin family. GSP D subfamily.</text>
</comment>
<protein>
    <submittedName>
        <fullName evidence="16">Type II secretion system secretin GspD</fullName>
    </submittedName>
</protein>
<keyword evidence="3 10" id="KW-0813">Transport</keyword>
<dbReference type="GO" id="GO:0009279">
    <property type="term" value="C:cell outer membrane"/>
    <property type="evidence" value="ECO:0007669"/>
    <property type="project" value="UniProtKB-SubCell"/>
</dbReference>
<evidence type="ECO:0000256" key="12">
    <source>
        <dbReference type="SAM" id="SignalP"/>
    </source>
</evidence>
<dbReference type="GO" id="GO:0015627">
    <property type="term" value="C:type II protein secretion system complex"/>
    <property type="evidence" value="ECO:0007669"/>
    <property type="project" value="InterPro"/>
</dbReference>
<evidence type="ECO:0000256" key="5">
    <source>
        <dbReference type="ARBA" id="ARBA00022692"/>
    </source>
</evidence>
<comment type="caution">
    <text evidence="16">The sequence shown here is derived from an EMBL/GenBank/DDBJ whole genome shotgun (WGS) entry which is preliminary data.</text>
</comment>
<keyword evidence="6 12" id="KW-0732">Signal</keyword>
<dbReference type="InterPro" id="IPR004845">
    <property type="entry name" value="T2SS_GspD_CS"/>
</dbReference>
<feature type="domain" description="NolW-like" evidence="14">
    <location>
        <begin position="297"/>
        <end position="399"/>
    </location>
</feature>
<dbReference type="InterPro" id="IPR038591">
    <property type="entry name" value="NolW-like_sf"/>
</dbReference>
<evidence type="ECO:0000256" key="9">
    <source>
        <dbReference type="ARBA" id="ARBA00023237"/>
    </source>
</evidence>
<keyword evidence="5" id="KW-0812">Transmembrane</keyword>